<dbReference type="PANTHER" id="PTHR12001:SF85">
    <property type="entry name" value="SHORT CHAIN ISOPRENYL DIPHOSPHATE SYNTHASE"/>
    <property type="match status" value="1"/>
</dbReference>
<evidence type="ECO:0000256" key="2">
    <source>
        <dbReference type="ARBA" id="ARBA00006706"/>
    </source>
</evidence>
<evidence type="ECO:0000256" key="6">
    <source>
        <dbReference type="RuleBase" id="RU004466"/>
    </source>
</evidence>
<dbReference type="PANTHER" id="PTHR12001">
    <property type="entry name" value="GERANYLGERANYL PYROPHOSPHATE SYNTHASE"/>
    <property type="match status" value="1"/>
</dbReference>
<evidence type="ECO:0000256" key="3">
    <source>
        <dbReference type="ARBA" id="ARBA00022679"/>
    </source>
</evidence>
<dbReference type="PROSITE" id="PS00444">
    <property type="entry name" value="POLYPRENYL_SYNTHASE_2"/>
    <property type="match status" value="1"/>
</dbReference>
<dbReference type="AlphaFoldDB" id="A0A0P8CNH8"/>
<protein>
    <submittedName>
        <fullName evidence="7">Farnesyl-diphosphate synthase / geranylgeranyl-diphosphate synthase</fullName>
        <ecNumber evidence="7">2.5.1.10</ecNumber>
    </submittedName>
</protein>
<dbReference type="EMBL" id="LKCM01000015">
    <property type="protein sequence ID" value="KPQ45267.1"/>
    <property type="molecule type" value="Genomic_DNA"/>
</dbReference>
<comment type="cofactor">
    <cofactor evidence="1">
        <name>Mg(2+)</name>
        <dbReference type="ChEBI" id="CHEBI:18420"/>
    </cofactor>
</comment>
<comment type="similarity">
    <text evidence="2 6">Belongs to the FPP/GGPP synthase family.</text>
</comment>
<keyword evidence="3 6" id="KW-0808">Transferase</keyword>
<dbReference type="PROSITE" id="PS00723">
    <property type="entry name" value="POLYPRENYL_SYNTHASE_1"/>
    <property type="match status" value="1"/>
</dbReference>
<dbReference type="GO" id="GO:0046872">
    <property type="term" value="F:metal ion binding"/>
    <property type="evidence" value="ECO:0007669"/>
    <property type="project" value="UniProtKB-KW"/>
</dbReference>
<dbReference type="InterPro" id="IPR008949">
    <property type="entry name" value="Isoprenoid_synthase_dom_sf"/>
</dbReference>
<dbReference type="InterPro" id="IPR033749">
    <property type="entry name" value="Polyprenyl_synt_CS"/>
</dbReference>
<gene>
    <name evidence="7" type="ORF">MPEBLZ_00148</name>
</gene>
<dbReference type="GO" id="GO:0004337">
    <property type="term" value="F:(2E,6E)-farnesyl diphosphate synthase activity"/>
    <property type="evidence" value="ECO:0007669"/>
    <property type="project" value="UniProtKB-EC"/>
</dbReference>
<comment type="caution">
    <text evidence="7">The sequence shown here is derived from an EMBL/GenBank/DDBJ whole genome shotgun (WGS) entry which is preliminary data.</text>
</comment>
<dbReference type="Gene3D" id="1.10.600.10">
    <property type="entry name" value="Farnesyl Diphosphate Synthase"/>
    <property type="match status" value="1"/>
</dbReference>
<reference evidence="7 8" key="1">
    <citation type="submission" date="2015-09" db="EMBL/GenBank/DDBJ databases">
        <title>A metagenomics-based metabolic model of nitrate-dependent anaerobic oxidation of methane by Methanoperedens-like archaea.</title>
        <authorList>
            <person name="Arshad A."/>
            <person name="Speth D.R."/>
            <person name="De Graaf R.M."/>
            <person name="Op Den Camp H.J."/>
            <person name="Jetten M.S."/>
            <person name="Welte C.U."/>
        </authorList>
    </citation>
    <scope>NUCLEOTIDE SEQUENCE [LARGE SCALE GENOMIC DNA]</scope>
</reference>
<evidence type="ECO:0000313" key="8">
    <source>
        <dbReference type="Proteomes" id="UP000050360"/>
    </source>
</evidence>
<dbReference type="Proteomes" id="UP000050360">
    <property type="component" value="Unassembled WGS sequence"/>
</dbReference>
<dbReference type="SFLD" id="SFLDG01017">
    <property type="entry name" value="Polyprenyl_Transferase_Like"/>
    <property type="match status" value="1"/>
</dbReference>
<name>A0A0P8CNH8_9EURY</name>
<keyword evidence="4" id="KW-0479">Metal-binding</keyword>
<evidence type="ECO:0000256" key="5">
    <source>
        <dbReference type="ARBA" id="ARBA00022842"/>
    </source>
</evidence>
<evidence type="ECO:0000256" key="4">
    <source>
        <dbReference type="ARBA" id="ARBA00022723"/>
    </source>
</evidence>
<dbReference type="InterPro" id="IPR000092">
    <property type="entry name" value="Polyprenyl_synt"/>
</dbReference>
<dbReference type="SFLD" id="SFLDS00005">
    <property type="entry name" value="Isoprenoid_Synthase_Type_I"/>
    <property type="match status" value="1"/>
</dbReference>
<proteinExistence type="inferred from homology"/>
<dbReference type="SUPFAM" id="SSF48576">
    <property type="entry name" value="Terpenoid synthases"/>
    <property type="match status" value="1"/>
</dbReference>
<dbReference type="GO" id="GO:0008299">
    <property type="term" value="P:isoprenoid biosynthetic process"/>
    <property type="evidence" value="ECO:0007669"/>
    <property type="project" value="InterPro"/>
</dbReference>
<keyword evidence="5" id="KW-0460">Magnesium</keyword>
<accession>A0A0P8CNH8</accession>
<dbReference type="EC" id="2.5.1.10" evidence="7"/>
<dbReference type="CDD" id="cd00685">
    <property type="entry name" value="Trans_IPPS_HT"/>
    <property type="match status" value="1"/>
</dbReference>
<dbReference type="Pfam" id="PF00348">
    <property type="entry name" value="polyprenyl_synt"/>
    <property type="match status" value="1"/>
</dbReference>
<evidence type="ECO:0000256" key="1">
    <source>
        <dbReference type="ARBA" id="ARBA00001946"/>
    </source>
</evidence>
<evidence type="ECO:0000313" key="7">
    <source>
        <dbReference type="EMBL" id="KPQ45267.1"/>
    </source>
</evidence>
<organism evidence="7 8">
    <name type="scientific">Candidatus Methanoperedens nitratireducens</name>
    <dbReference type="NCBI Taxonomy" id="1392998"/>
    <lineage>
        <taxon>Archaea</taxon>
        <taxon>Methanobacteriati</taxon>
        <taxon>Methanobacteriota</taxon>
        <taxon>Stenosarchaea group</taxon>
        <taxon>Methanomicrobia</taxon>
        <taxon>Methanosarcinales</taxon>
        <taxon>ANME-2 cluster</taxon>
        <taxon>Candidatus Methanoperedentaceae</taxon>
        <taxon>Candidatus Methanoperedens</taxon>
    </lineage>
</organism>
<sequence length="308" mass="33615">MGVIMDIEQLLAQRARLVDGEMPNLLMDIKPPELAAAVSYAILSKGKRIRPALVTLASEAVGGTAEKACFAAASIELIHSSSLVLDDVIDKSEKRRGRSTVHTLWGTDMALLTVQILAALSLRIAARDPRLIHAIADSLFYMGEGEAMELVEFAKDKKGYLDLAFRKTGSLFSSAAEVGALVGGGDKTQIKKLKEFGNHIGLAFQIRDDILDCISKEDDLGKPVKKDLFMGRPSIVLLDAINSGISIERMMKCNNGELMHLVSESIENAKNVAIEEIDIAKCQIESFDDSYAKTKLNEMGDYIITRSK</sequence>